<accession>A0ABR9K6V4</accession>
<dbReference type="InterPro" id="IPR003741">
    <property type="entry name" value="LUD_dom"/>
</dbReference>
<comment type="caution">
    <text evidence="2">The sequence shown here is derived from an EMBL/GenBank/DDBJ whole genome shotgun (WGS) entry which is preliminary data.</text>
</comment>
<feature type="domain" description="LUD" evidence="1">
    <location>
        <begin position="88"/>
        <end position="187"/>
    </location>
</feature>
<gene>
    <name evidence="2" type="ORF">H4W81_000530</name>
</gene>
<dbReference type="Proteomes" id="UP000661607">
    <property type="component" value="Unassembled WGS sequence"/>
</dbReference>
<dbReference type="Pfam" id="PF02589">
    <property type="entry name" value="LUD_dom"/>
    <property type="match status" value="1"/>
</dbReference>
<protein>
    <submittedName>
        <fullName evidence="2">L-lactate dehydrogenase complex protein LldG</fullName>
    </submittedName>
</protein>
<dbReference type="PANTHER" id="PTHR43682:SF1">
    <property type="entry name" value="LACTATE UTILIZATION PROTEIN C"/>
    <property type="match status" value="1"/>
</dbReference>
<reference evidence="2 3" key="1">
    <citation type="submission" date="2020-10" db="EMBL/GenBank/DDBJ databases">
        <title>Sequencing the genomes of 1000 actinobacteria strains.</title>
        <authorList>
            <person name="Klenk H.-P."/>
        </authorList>
    </citation>
    <scope>NUCLEOTIDE SEQUENCE [LARGE SCALE GENOMIC DNA]</scope>
    <source>
        <strain evidence="2 3">DSM 43748</strain>
    </source>
</reference>
<dbReference type="Gene3D" id="3.40.50.10420">
    <property type="entry name" value="NagB/RpiA/CoA transferase-like"/>
    <property type="match status" value="1"/>
</dbReference>
<dbReference type="PANTHER" id="PTHR43682">
    <property type="entry name" value="LACTATE UTILIZATION PROTEIN C"/>
    <property type="match status" value="1"/>
</dbReference>
<evidence type="ECO:0000313" key="3">
    <source>
        <dbReference type="Proteomes" id="UP000661607"/>
    </source>
</evidence>
<organism evidence="2 3">
    <name type="scientific">Nonomuraea africana</name>
    <dbReference type="NCBI Taxonomy" id="46171"/>
    <lineage>
        <taxon>Bacteria</taxon>
        <taxon>Bacillati</taxon>
        <taxon>Actinomycetota</taxon>
        <taxon>Actinomycetes</taxon>
        <taxon>Streptosporangiales</taxon>
        <taxon>Streptosporangiaceae</taxon>
        <taxon>Nonomuraea</taxon>
    </lineage>
</organism>
<dbReference type="SUPFAM" id="SSF100950">
    <property type="entry name" value="NagB/RpiA/CoA transferase-like"/>
    <property type="match status" value="1"/>
</dbReference>
<dbReference type="EMBL" id="JADBEF010000001">
    <property type="protein sequence ID" value="MBE1557751.1"/>
    <property type="molecule type" value="Genomic_DNA"/>
</dbReference>
<evidence type="ECO:0000259" key="1">
    <source>
        <dbReference type="Pfam" id="PF02589"/>
    </source>
</evidence>
<dbReference type="InterPro" id="IPR024185">
    <property type="entry name" value="FTHF_cligase-like_sf"/>
</dbReference>
<dbReference type="InterPro" id="IPR037171">
    <property type="entry name" value="NagB/RpiA_transferase-like"/>
</dbReference>
<sequence length="189" mass="20276">MSARKEILDKVRKAVEGAPEVEIPRDYRTTIPHDDLVAHFAERVDDYRAIVHVLPSAEVPALVAKVTEGRRMIVPEGVTLAVAQVVPEDELLTADGVLTGCAVAIAETGTIVLDAGPDQGRRALTLVPDYHLCVVRADQIVSGVPEAVARLDPSRPLTWISGPSATSDIELNRVEGVHGPRTLEVIVST</sequence>
<evidence type="ECO:0000313" key="2">
    <source>
        <dbReference type="EMBL" id="MBE1557751.1"/>
    </source>
</evidence>
<keyword evidence="3" id="KW-1185">Reference proteome</keyword>
<dbReference type="RefSeq" id="WP_192773288.1">
    <property type="nucleotide sequence ID" value="NZ_BAAASY010000023.1"/>
</dbReference>
<proteinExistence type="predicted"/>
<name>A0ABR9K6V4_9ACTN</name>